<name>A0A7N2MIK8_QUELO</name>
<dbReference type="InterPro" id="IPR026961">
    <property type="entry name" value="PGG_dom"/>
</dbReference>
<keyword evidence="6" id="KW-0472">Membrane</keyword>
<comment type="subcellular location">
    <subcellularLocation>
        <location evidence="1">Membrane</location>
        <topology evidence="1">Multi-pass membrane protein</topology>
    </subcellularLocation>
</comment>
<dbReference type="Pfam" id="PF13962">
    <property type="entry name" value="PGG"/>
    <property type="match status" value="1"/>
</dbReference>
<evidence type="ECO:0000256" key="6">
    <source>
        <dbReference type="ARBA" id="ARBA00023136"/>
    </source>
</evidence>
<dbReference type="PROSITE" id="PS50088">
    <property type="entry name" value="ANK_REPEAT"/>
    <property type="match status" value="1"/>
</dbReference>
<dbReference type="SMART" id="SM00248">
    <property type="entry name" value="ANK"/>
    <property type="match status" value="4"/>
</dbReference>
<evidence type="ECO:0000259" key="8">
    <source>
        <dbReference type="Pfam" id="PF13962"/>
    </source>
</evidence>
<dbReference type="PROSITE" id="PS50297">
    <property type="entry name" value="ANK_REP_REGION"/>
    <property type="match status" value="1"/>
</dbReference>
<feature type="repeat" description="ANK" evidence="7">
    <location>
        <begin position="87"/>
        <end position="109"/>
    </location>
</feature>
<dbReference type="EMBL" id="LRBV02000009">
    <property type="status" value="NOT_ANNOTATED_CDS"/>
    <property type="molecule type" value="Genomic_DNA"/>
</dbReference>
<keyword evidence="10" id="KW-1185">Reference proteome</keyword>
<keyword evidence="3" id="KW-0677">Repeat</keyword>
<dbReference type="GO" id="GO:0005886">
    <property type="term" value="C:plasma membrane"/>
    <property type="evidence" value="ECO:0007669"/>
    <property type="project" value="TreeGrafter"/>
</dbReference>
<dbReference type="Gene3D" id="1.25.40.20">
    <property type="entry name" value="Ankyrin repeat-containing domain"/>
    <property type="match status" value="1"/>
</dbReference>
<sequence length="368" mass="42020">MHYFAHSSYTGYFELKSWCDFKFVRYSSSRKHPTLASAAYRKPLILHSVALDSTENPLRIASIAGHIDFVKEILRLKPEFTKELNQDGFSPMHLALANGHLEIVRELLKVDKRLCQLEGREEKNPLHYAATKGKVDVNKEVKREDILNLKDEQGNTILHLATWKKQRQARAFDLRASNWWQPDRLDHKVDGVIELLLGKEATTSLVLDVNAINKSALTARFATDFSKQGRNPSASVTSLVQPKNLVEYFKFKKGRDSPSDARNVLLVISVLVATATFQVGLTPPGGFWQDGSLAGRSILGSNSEVTFLLFRSFQLYWLLSVSFHNQHSHDQLSIAFRASNLYDCNVQICTFFSLFSQEKIRQWEYWIL</sequence>
<dbReference type="Proteomes" id="UP000594261">
    <property type="component" value="Chromosome 9"/>
</dbReference>
<evidence type="ECO:0000313" key="9">
    <source>
        <dbReference type="EnsemblPlants" id="QL09p027393:mrna"/>
    </source>
</evidence>
<dbReference type="InterPro" id="IPR036770">
    <property type="entry name" value="Ankyrin_rpt-contain_sf"/>
</dbReference>
<dbReference type="SUPFAM" id="SSF48403">
    <property type="entry name" value="Ankyrin repeat"/>
    <property type="match status" value="1"/>
</dbReference>
<keyword evidence="4" id="KW-1133">Transmembrane helix</keyword>
<dbReference type="EnsemblPlants" id="QL09p027393:mrna">
    <property type="protein sequence ID" value="QL09p027393:mrna"/>
    <property type="gene ID" value="QL09p027393"/>
</dbReference>
<evidence type="ECO:0000256" key="3">
    <source>
        <dbReference type="ARBA" id="ARBA00022737"/>
    </source>
</evidence>
<dbReference type="InParanoid" id="A0A7N2MIK8"/>
<reference evidence="9 10" key="1">
    <citation type="journal article" date="2016" name="G3 (Bethesda)">
        <title>First Draft Assembly and Annotation of the Genome of a California Endemic Oak Quercus lobata Nee (Fagaceae).</title>
        <authorList>
            <person name="Sork V.L."/>
            <person name="Fitz-Gibbon S.T."/>
            <person name="Puiu D."/>
            <person name="Crepeau M."/>
            <person name="Gugger P.F."/>
            <person name="Sherman R."/>
            <person name="Stevens K."/>
            <person name="Langley C.H."/>
            <person name="Pellegrini M."/>
            <person name="Salzberg S.L."/>
        </authorList>
    </citation>
    <scope>NUCLEOTIDE SEQUENCE [LARGE SCALE GENOMIC DNA]</scope>
    <source>
        <strain evidence="9 10">cv. SW786</strain>
    </source>
</reference>
<evidence type="ECO:0000256" key="1">
    <source>
        <dbReference type="ARBA" id="ARBA00004141"/>
    </source>
</evidence>
<evidence type="ECO:0000256" key="4">
    <source>
        <dbReference type="ARBA" id="ARBA00022989"/>
    </source>
</evidence>
<protein>
    <recommendedName>
        <fullName evidence="8">PGG domain-containing protein</fullName>
    </recommendedName>
</protein>
<keyword evidence="2" id="KW-0812">Transmembrane</keyword>
<organism evidence="9 10">
    <name type="scientific">Quercus lobata</name>
    <name type="common">Valley oak</name>
    <dbReference type="NCBI Taxonomy" id="97700"/>
    <lineage>
        <taxon>Eukaryota</taxon>
        <taxon>Viridiplantae</taxon>
        <taxon>Streptophyta</taxon>
        <taxon>Embryophyta</taxon>
        <taxon>Tracheophyta</taxon>
        <taxon>Spermatophyta</taxon>
        <taxon>Magnoliopsida</taxon>
        <taxon>eudicotyledons</taxon>
        <taxon>Gunneridae</taxon>
        <taxon>Pentapetalae</taxon>
        <taxon>rosids</taxon>
        <taxon>fabids</taxon>
        <taxon>Fagales</taxon>
        <taxon>Fagaceae</taxon>
        <taxon>Quercus</taxon>
    </lineage>
</organism>
<dbReference type="PANTHER" id="PTHR24186:SF56">
    <property type="entry name" value="PGG DOMAIN-CONTAINING PROTEIN"/>
    <property type="match status" value="1"/>
</dbReference>
<evidence type="ECO:0000256" key="2">
    <source>
        <dbReference type="ARBA" id="ARBA00022692"/>
    </source>
</evidence>
<dbReference type="OMA" id="ICKGICA"/>
<dbReference type="Pfam" id="PF12796">
    <property type="entry name" value="Ank_2"/>
    <property type="match status" value="1"/>
</dbReference>
<dbReference type="PANTHER" id="PTHR24186">
    <property type="entry name" value="PROTEIN PHOSPHATASE 1 REGULATORY SUBUNIT"/>
    <property type="match status" value="1"/>
</dbReference>
<feature type="domain" description="PGG" evidence="8">
    <location>
        <begin position="260"/>
        <end position="313"/>
    </location>
</feature>
<dbReference type="InterPro" id="IPR002110">
    <property type="entry name" value="Ankyrin_rpt"/>
</dbReference>
<dbReference type="AlphaFoldDB" id="A0A7N2MIK8"/>
<evidence type="ECO:0000313" key="10">
    <source>
        <dbReference type="Proteomes" id="UP000594261"/>
    </source>
</evidence>
<accession>A0A7N2MIK8</accession>
<proteinExistence type="predicted"/>
<dbReference type="Gramene" id="QL09p027393:mrna">
    <property type="protein sequence ID" value="QL09p027393:mrna"/>
    <property type="gene ID" value="QL09p027393"/>
</dbReference>
<reference evidence="9" key="2">
    <citation type="submission" date="2021-01" db="UniProtKB">
        <authorList>
            <consortium name="EnsemblPlants"/>
        </authorList>
    </citation>
    <scope>IDENTIFICATION</scope>
</reference>
<evidence type="ECO:0000256" key="5">
    <source>
        <dbReference type="ARBA" id="ARBA00023043"/>
    </source>
</evidence>
<evidence type="ECO:0000256" key="7">
    <source>
        <dbReference type="PROSITE-ProRule" id="PRU00023"/>
    </source>
</evidence>
<keyword evidence="5 7" id="KW-0040">ANK repeat</keyword>